<dbReference type="InterPro" id="IPR016129">
    <property type="entry name" value="Caspase_his_AS"/>
</dbReference>
<keyword evidence="2" id="KW-0645">Protease</keyword>
<dbReference type="Proteomes" id="UP000825002">
    <property type="component" value="Unassembled WGS sequence"/>
</dbReference>
<dbReference type="Gene3D" id="3.40.50.1460">
    <property type="match status" value="1"/>
</dbReference>
<sequence length="275" mass="31254">MEEVVSLSTSIDALDYNMNHPRRGLCLIFDNEKFDHPSQKLSPRTGSHVDSNALFGVFRTLDFDVRVFKDLSASAIKKQLKAYGSLDHSQSDCFACCVLTHGEHGNLYGSDGSRYPIDLLFSEFLGHKCPSLVGKPKLFFIQACQGDRFDRGVMVTGGDSLDTATYFRIPTYADFLICYSTLPGFYSWRNTQDGSWFIQALVRVLTEYSSKLDLLSMMTITSHQVAYKYTSNATTPEFSQKKQVPCITSMLTRRIYFPQKRIGNQYNNQHYIRSV</sequence>
<accession>A0ABQ7SBL8</accession>
<evidence type="ECO:0000313" key="9">
    <source>
        <dbReference type="EMBL" id="KAG9510821.1"/>
    </source>
</evidence>
<gene>
    <name evidence="9" type="primary">Dcp-1</name>
    <name evidence="9" type="ORF">GZH46_00622</name>
</gene>
<dbReference type="PANTHER" id="PTHR10454">
    <property type="entry name" value="CASPASE"/>
    <property type="match status" value="1"/>
</dbReference>
<evidence type="ECO:0000256" key="6">
    <source>
        <dbReference type="RuleBase" id="RU003971"/>
    </source>
</evidence>
<evidence type="ECO:0000256" key="2">
    <source>
        <dbReference type="ARBA" id="ARBA00022670"/>
    </source>
</evidence>
<keyword evidence="5" id="KW-0865">Zymogen</keyword>
<comment type="similarity">
    <text evidence="1 6">Belongs to the peptidase C14A family.</text>
</comment>
<proteinExistence type="inferred from homology"/>
<dbReference type="PROSITE" id="PS01122">
    <property type="entry name" value="CASPASE_CYS"/>
    <property type="match status" value="1"/>
</dbReference>
<dbReference type="InterPro" id="IPR029030">
    <property type="entry name" value="Caspase-like_dom_sf"/>
</dbReference>
<keyword evidence="4" id="KW-0788">Thiol protease</keyword>
<dbReference type="SUPFAM" id="SSF52129">
    <property type="entry name" value="Caspase-like"/>
    <property type="match status" value="1"/>
</dbReference>
<dbReference type="InterPro" id="IPR002138">
    <property type="entry name" value="Pept_C14_p10"/>
</dbReference>
<keyword evidence="10" id="KW-1185">Reference proteome</keyword>
<feature type="non-terminal residue" evidence="9">
    <location>
        <position position="1"/>
    </location>
</feature>
<dbReference type="InterPro" id="IPR002398">
    <property type="entry name" value="Pept_C14"/>
</dbReference>
<dbReference type="InterPro" id="IPR015917">
    <property type="entry name" value="Pept_C14A"/>
</dbReference>
<dbReference type="EMBL" id="JAIFTH010000071">
    <property type="protein sequence ID" value="KAG9510821.1"/>
    <property type="molecule type" value="Genomic_DNA"/>
</dbReference>
<dbReference type="InterPro" id="IPR001309">
    <property type="entry name" value="Pept_C14_p20"/>
</dbReference>
<dbReference type="Pfam" id="PF00656">
    <property type="entry name" value="Peptidase_C14"/>
    <property type="match status" value="1"/>
</dbReference>
<comment type="caution">
    <text evidence="9">The sequence shown here is derived from an EMBL/GenBank/DDBJ whole genome shotgun (WGS) entry which is preliminary data.</text>
</comment>
<dbReference type="InterPro" id="IPR033139">
    <property type="entry name" value="Caspase_cys_AS"/>
</dbReference>
<dbReference type="PROSITE" id="PS50208">
    <property type="entry name" value="CASPASE_P20"/>
    <property type="match status" value="1"/>
</dbReference>
<evidence type="ECO:0000259" key="7">
    <source>
        <dbReference type="PROSITE" id="PS50207"/>
    </source>
</evidence>
<evidence type="ECO:0000256" key="5">
    <source>
        <dbReference type="ARBA" id="ARBA00023145"/>
    </source>
</evidence>
<evidence type="ECO:0000259" key="8">
    <source>
        <dbReference type="PROSITE" id="PS50208"/>
    </source>
</evidence>
<dbReference type="PROSITE" id="PS01121">
    <property type="entry name" value="CASPASE_HIS"/>
    <property type="match status" value="1"/>
</dbReference>
<reference evidence="9 10" key="1">
    <citation type="submission" date="2020-10" db="EMBL/GenBank/DDBJ databases">
        <authorList>
            <person name="Klimov P.B."/>
            <person name="Dyachkov S.M."/>
            <person name="Chetverikov P.E."/>
        </authorList>
    </citation>
    <scope>NUCLEOTIDE SEQUENCE [LARGE SCALE GENOMIC DNA]</scope>
    <source>
        <strain evidence="9">BMOC 18-1129-001#AD2665</strain>
        <tissue evidence="9">Entire mites</tissue>
    </source>
</reference>
<protein>
    <submittedName>
        <fullName evidence="9">Caspase-1</fullName>
    </submittedName>
</protein>
<name>A0ABQ7SBL8_9ACAR</name>
<dbReference type="InterPro" id="IPR011600">
    <property type="entry name" value="Pept_C14_caspase"/>
</dbReference>
<evidence type="ECO:0000256" key="1">
    <source>
        <dbReference type="ARBA" id="ARBA00010134"/>
    </source>
</evidence>
<evidence type="ECO:0000256" key="3">
    <source>
        <dbReference type="ARBA" id="ARBA00022801"/>
    </source>
</evidence>
<evidence type="ECO:0000313" key="10">
    <source>
        <dbReference type="Proteomes" id="UP000825002"/>
    </source>
</evidence>
<dbReference type="PANTHER" id="PTHR10454:SF232">
    <property type="entry name" value="AT03047P-RELATED"/>
    <property type="match status" value="1"/>
</dbReference>
<feature type="domain" description="Caspase family p10" evidence="7">
    <location>
        <begin position="165"/>
        <end position="259"/>
    </location>
</feature>
<organism evidence="9 10">
    <name type="scientific">Fragariocoptes setiger</name>
    <dbReference type="NCBI Taxonomy" id="1670756"/>
    <lineage>
        <taxon>Eukaryota</taxon>
        <taxon>Metazoa</taxon>
        <taxon>Ecdysozoa</taxon>
        <taxon>Arthropoda</taxon>
        <taxon>Chelicerata</taxon>
        <taxon>Arachnida</taxon>
        <taxon>Acari</taxon>
        <taxon>Acariformes</taxon>
        <taxon>Trombidiformes</taxon>
        <taxon>Prostigmata</taxon>
        <taxon>Eupodina</taxon>
        <taxon>Eriophyoidea</taxon>
        <taxon>Phytoptidae</taxon>
        <taxon>Fragariocoptes</taxon>
    </lineage>
</organism>
<dbReference type="PRINTS" id="PR00376">
    <property type="entry name" value="IL1BCENZYME"/>
</dbReference>
<keyword evidence="3" id="KW-0378">Hydrolase</keyword>
<feature type="domain" description="Caspase family p20" evidence="8">
    <location>
        <begin position="22"/>
        <end position="148"/>
    </location>
</feature>
<evidence type="ECO:0000256" key="4">
    <source>
        <dbReference type="ARBA" id="ARBA00022807"/>
    </source>
</evidence>
<dbReference type="PROSITE" id="PS50207">
    <property type="entry name" value="CASPASE_P10"/>
    <property type="match status" value="1"/>
</dbReference>
<dbReference type="CDD" id="cd00032">
    <property type="entry name" value="CASc"/>
    <property type="match status" value="1"/>
</dbReference>
<dbReference type="SMART" id="SM00115">
    <property type="entry name" value="CASc"/>
    <property type="match status" value="1"/>
</dbReference>